<accession>A0A3N0Z070</accession>
<comment type="caution">
    <text evidence="2">The sequence shown here is derived from an EMBL/GenBank/DDBJ whole genome shotgun (WGS) entry which is preliminary data.</text>
</comment>
<sequence>MGNSNSRPKICQVAPSLGQSMEEEPSLLPTSPWMITTGKGSERQEKGIVVQRKTNHLPPLTGRHKVPHIDHVEPGHGMERWACPLLFHSQPRRALWHKQHTTDKEGEDRQLVSTEPCPVVPLDLITVLLEWKVCWGAAMVPSSLGSIIRGHMKGLLLAQTMLSRQATKKRQAQQKCFRERRGKSKRVYTSYVEGDEMERSQRVRLVSRPMQQNVFWDEFEGQILDVRELLQPSPQLTAPNVGDMMSHKPLLANEILPEVEDQKCEGLGKESHHKDSPNSPKSRTNLDPELTGTMQRFCDKNMKLPWLQDLKGLEEKLHESENVQS</sequence>
<dbReference type="EMBL" id="RJVU01018281">
    <property type="protein sequence ID" value="ROL51945.1"/>
    <property type="molecule type" value="Genomic_DNA"/>
</dbReference>
<evidence type="ECO:0000256" key="1">
    <source>
        <dbReference type="SAM" id="MobiDB-lite"/>
    </source>
</evidence>
<name>A0A3N0Z070_ANAGA</name>
<reference evidence="2 3" key="1">
    <citation type="submission" date="2018-10" db="EMBL/GenBank/DDBJ databases">
        <title>Genome assembly for a Yunnan-Guizhou Plateau 3E fish, Anabarilius grahami (Regan), and its evolutionary and genetic applications.</title>
        <authorList>
            <person name="Jiang W."/>
        </authorList>
    </citation>
    <scope>NUCLEOTIDE SEQUENCE [LARGE SCALE GENOMIC DNA]</scope>
    <source>
        <strain evidence="2">AG-KIZ</strain>
        <tissue evidence="2">Muscle</tissue>
    </source>
</reference>
<organism evidence="2 3">
    <name type="scientific">Anabarilius grahami</name>
    <name type="common">Kanglang fish</name>
    <name type="synonym">Barilius grahami</name>
    <dbReference type="NCBI Taxonomy" id="495550"/>
    <lineage>
        <taxon>Eukaryota</taxon>
        <taxon>Metazoa</taxon>
        <taxon>Chordata</taxon>
        <taxon>Craniata</taxon>
        <taxon>Vertebrata</taxon>
        <taxon>Euteleostomi</taxon>
        <taxon>Actinopterygii</taxon>
        <taxon>Neopterygii</taxon>
        <taxon>Teleostei</taxon>
        <taxon>Ostariophysi</taxon>
        <taxon>Cypriniformes</taxon>
        <taxon>Xenocyprididae</taxon>
        <taxon>Xenocypridinae</taxon>
        <taxon>Xenocypridinae incertae sedis</taxon>
        <taxon>Anabarilius</taxon>
    </lineage>
</organism>
<keyword evidence="3" id="KW-1185">Reference proteome</keyword>
<feature type="region of interest" description="Disordered" evidence="1">
    <location>
        <begin position="266"/>
        <end position="291"/>
    </location>
</feature>
<dbReference type="OrthoDB" id="6344011at2759"/>
<feature type="compositionally biased region" description="Basic and acidic residues" evidence="1">
    <location>
        <begin position="266"/>
        <end position="276"/>
    </location>
</feature>
<dbReference type="AlphaFoldDB" id="A0A3N0Z070"/>
<evidence type="ECO:0000313" key="3">
    <source>
        <dbReference type="Proteomes" id="UP000281406"/>
    </source>
</evidence>
<gene>
    <name evidence="2" type="ORF">DPX16_19464</name>
</gene>
<protein>
    <submittedName>
        <fullName evidence="2">Uncharacterized protein</fullName>
    </submittedName>
</protein>
<dbReference type="Proteomes" id="UP000281406">
    <property type="component" value="Unassembled WGS sequence"/>
</dbReference>
<proteinExistence type="predicted"/>
<evidence type="ECO:0000313" key="2">
    <source>
        <dbReference type="EMBL" id="ROL51945.1"/>
    </source>
</evidence>